<dbReference type="InterPro" id="IPR027470">
    <property type="entry name" value="Cation_efflux_CTD"/>
</dbReference>
<feature type="domain" description="Cation efflux protein transmembrane" evidence="7">
    <location>
        <begin position="23"/>
        <end position="213"/>
    </location>
</feature>
<dbReference type="Pfam" id="PF16916">
    <property type="entry name" value="ZT_dimer"/>
    <property type="match status" value="1"/>
</dbReference>
<evidence type="ECO:0000256" key="4">
    <source>
        <dbReference type="ARBA" id="ARBA00022692"/>
    </source>
</evidence>
<dbReference type="GO" id="GO:0005886">
    <property type="term" value="C:plasma membrane"/>
    <property type="evidence" value="ECO:0007669"/>
    <property type="project" value="TreeGrafter"/>
</dbReference>
<evidence type="ECO:0000259" key="8">
    <source>
        <dbReference type="Pfam" id="PF16916"/>
    </source>
</evidence>
<evidence type="ECO:0000313" key="9">
    <source>
        <dbReference type="EMBL" id="BDI33260.1"/>
    </source>
</evidence>
<dbReference type="OrthoDB" id="9806522at2"/>
<evidence type="ECO:0000259" key="7">
    <source>
        <dbReference type="Pfam" id="PF01545"/>
    </source>
</evidence>
<dbReference type="GO" id="GO:0015341">
    <property type="term" value="F:zinc efflux antiporter activity"/>
    <property type="evidence" value="ECO:0007669"/>
    <property type="project" value="TreeGrafter"/>
</dbReference>
<dbReference type="GO" id="GO:0015086">
    <property type="term" value="F:cadmium ion transmembrane transporter activity"/>
    <property type="evidence" value="ECO:0007669"/>
    <property type="project" value="TreeGrafter"/>
</dbReference>
<dbReference type="SUPFAM" id="SSF161111">
    <property type="entry name" value="Cation efflux protein transmembrane domain-like"/>
    <property type="match status" value="1"/>
</dbReference>
<dbReference type="RefSeq" id="WP_119319077.1">
    <property type="nucleotide sequence ID" value="NZ_AP025739.1"/>
</dbReference>
<evidence type="ECO:0000256" key="6">
    <source>
        <dbReference type="ARBA" id="ARBA00023136"/>
    </source>
</evidence>
<protein>
    <submittedName>
        <fullName evidence="9">Cation transporter</fullName>
    </submittedName>
</protein>
<dbReference type="Pfam" id="PF01545">
    <property type="entry name" value="Cation_efflux"/>
    <property type="match status" value="1"/>
</dbReference>
<dbReference type="PANTHER" id="PTHR43840:SF15">
    <property type="entry name" value="MITOCHONDRIAL METAL TRANSPORTER 1-RELATED"/>
    <property type="match status" value="1"/>
</dbReference>
<evidence type="ECO:0000313" key="10">
    <source>
        <dbReference type="Proteomes" id="UP000287394"/>
    </source>
</evidence>
<organism evidence="9 10">
    <name type="scientific">Capsulimonas corticalis</name>
    <dbReference type="NCBI Taxonomy" id="2219043"/>
    <lineage>
        <taxon>Bacteria</taxon>
        <taxon>Bacillati</taxon>
        <taxon>Armatimonadota</taxon>
        <taxon>Armatimonadia</taxon>
        <taxon>Capsulimonadales</taxon>
        <taxon>Capsulimonadaceae</taxon>
        <taxon>Capsulimonas</taxon>
    </lineage>
</organism>
<dbReference type="InterPro" id="IPR027469">
    <property type="entry name" value="Cation_efflux_TMD_sf"/>
</dbReference>
<dbReference type="GO" id="GO:0015093">
    <property type="term" value="F:ferrous iron transmembrane transporter activity"/>
    <property type="evidence" value="ECO:0007669"/>
    <property type="project" value="TreeGrafter"/>
</dbReference>
<comment type="subcellular location">
    <subcellularLocation>
        <location evidence="1">Membrane</location>
        <topology evidence="1">Multi-pass membrane protein</topology>
    </subcellularLocation>
</comment>
<gene>
    <name evidence="9" type="ORF">CCAX7_53110</name>
</gene>
<dbReference type="Gene3D" id="3.30.70.1350">
    <property type="entry name" value="Cation efflux protein, cytoplasmic domain"/>
    <property type="match status" value="1"/>
</dbReference>
<name>A0A402CNR8_9BACT</name>
<dbReference type="PANTHER" id="PTHR43840">
    <property type="entry name" value="MITOCHONDRIAL METAL TRANSPORTER 1-RELATED"/>
    <property type="match status" value="1"/>
</dbReference>
<keyword evidence="5" id="KW-1133">Transmembrane helix</keyword>
<dbReference type="NCBIfam" id="TIGR01297">
    <property type="entry name" value="CDF"/>
    <property type="match status" value="1"/>
</dbReference>
<dbReference type="InterPro" id="IPR036837">
    <property type="entry name" value="Cation_efflux_CTD_sf"/>
</dbReference>
<dbReference type="SUPFAM" id="SSF160240">
    <property type="entry name" value="Cation efflux protein cytoplasmic domain-like"/>
    <property type="match status" value="1"/>
</dbReference>
<accession>A0A402CNR8</accession>
<dbReference type="FunFam" id="1.20.1510.10:FF:000006">
    <property type="entry name" value="Divalent cation efflux transporter"/>
    <property type="match status" value="1"/>
</dbReference>
<keyword evidence="3" id="KW-0813">Transport</keyword>
<dbReference type="GO" id="GO:0006882">
    <property type="term" value="P:intracellular zinc ion homeostasis"/>
    <property type="evidence" value="ECO:0007669"/>
    <property type="project" value="TreeGrafter"/>
</dbReference>
<feature type="domain" description="Cation efflux protein cytoplasmic" evidence="8">
    <location>
        <begin position="219"/>
        <end position="295"/>
    </location>
</feature>
<dbReference type="KEGG" id="ccot:CCAX7_53110"/>
<comment type="similarity">
    <text evidence="2">Belongs to the cation diffusion facilitator (CDF) transporter (TC 2.A.4) family.</text>
</comment>
<keyword evidence="6" id="KW-0472">Membrane</keyword>
<dbReference type="AlphaFoldDB" id="A0A402CNR8"/>
<dbReference type="FunCoup" id="A0A402CNR8">
    <property type="interactions" value="463"/>
</dbReference>
<keyword evidence="4" id="KW-0812">Transmembrane</keyword>
<evidence type="ECO:0000256" key="3">
    <source>
        <dbReference type="ARBA" id="ARBA00022448"/>
    </source>
</evidence>
<dbReference type="InterPro" id="IPR002524">
    <property type="entry name" value="Cation_efflux"/>
</dbReference>
<dbReference type="EMBL" id="AP025739">
    <property type="protein sequence ID" value="BDI33260.1"/>
    <property type="molecule type" value="Genomic_DNA"/>
</dbReference>
<dbReference type="InterPro" id="IPR058533">
    <property type="entry name" value="Cation_efflux_TM"/>
</dbReference>
<reference evidence="9 10" key="1">
    <citation type="journal article" date="2019" name="Int. J. Syst. Evol. Microbiol.">
        <title>Capsulimonas corticalis gen. nov., sp. nov., an aerobic capsulated bacterium, of a novel bacterial order, Capsulimonadales ord. nov., of the class Armatimonadia of the phylum Armatimonadetes.</title>
        <authorList>
            <person name="Li J."/>
            <person name="Kudo C."/>
            <person name="Tonouchi A."/>
        </authorList>
    </citation>
    <scope>NUCLEOTIDE SEQUENCE [LARGE SCALE GENOMIC DNA]</scope>
    <source>
        <strain evidence="9 10">AX-7</strain>
    </source>
</reference>
<proteinExistence type="inferred from homology"/>
<dbReference type="Gene3D" id="1.20.1510.10">
    <property type="entry name" value="Cation efflux protein transmembrane domain"/>
    <property type="match status" value="1"/>
</dbReference>
<dbReference type="Proteomes" id="UP000287394">
    <property type="component" value="Chromosome"/>
</dbReference>
<sequence length="313" mass="34042">MTSTISNNPSDVAKGKRDAARWAVASNTGLLLMKIVVGALTGSVGVLAEIVNSGADLVGSLIVYLSVRVSDEPPDETHAYGHGKIENLSGIATATLILTGGCYAIWQAVRQLIRPQPLQHLNWALGTMAVSAVVNFTVSQYLLRRGRDLDSPALTADGHHLKTDVVTSIGVVAGLALVRLTGFAQWDSLAALGVAFLILYVGYSLARDAVFTLSDRVLPPTEVAILENVLRSNKEVLDFHKLRTRKSGSHRHADVHVMIADTHTFVEAHRLTEDLEDQMRDALPNLHPIIHMEPYEDEVAHQKAYHAMENKSP</sequence>
<evidence type="ECO:0000256" key="5">
    <source>
        <dbReference type="ARBA" id="ARBA00022989"/>
    </source>
</evidence>
<keyword evidence="10" id="KW-1185">Reference proteome</keyword>
<dbReference type="InterPro" id="IPR050291">
    <property type="entry name" value="CDF_Transporter"/>
</dbReference>
<evidence type="ECO:0000256" key="2">
    <source>
        <dbReference type="ARBA" id="ARBA00008114"/>
    </source>
</evidence>
<evidence type="ECO:0000256" key="1">
    <source>
        <dbReference type="ARBA" id="ARBA00004141"/>
    </source>
</evidence>